<dbReference type="Gene3D" id="1.20.120.1780">
    <property type="entry name" value="UbiA prenyltransferase"/>
    <property type="match status" value="1"/>
</dbReference>
<accession>A0ABM3QUT7</accession>
<keyword evidence="2" id="KW-0808">Transferase</keyword>
<evidence type="ECO:0000313" key="3">
    <source>
        <dbReference type="Proteomes" id="UP000813463"/>
    </source>
</evidence>
<keyword evidence="3" id="KW-1185">Reference proteome</keyword>
<dbReference type="PANTHER" id="PTHR11048">
    <property type="entry name" value="PRENYLTRANSFERASES"/>
    <property type="match status" value="1"/>
</dbReference>
<sequence length="208" mass="23349">MTRENGCEVVVNVNRWVAIGVGGCAWRSNEEVVRETMAGTCCVLVVEMKATGIKGRQRLLHWQRELRYKLPQLHFVWKRKTSPLNITHRLSISCSNISDLLSSHRNYLVRHINGFHILYLIGLVKALRFGDLTKEWLTGFGFVSISGLALSGYNAHLGWPYYACLTAASGQMAWQIYGADLSNRADCNRKLARIPPFLLVGVAKISSS</sequence>
<protein>
    <submittedName>
        <fullName evidence="4">Uncharacterized protein</fullName>
    </submittedName>
</protein>
<dbReference type="Proteomes" id="UP000813463">
    <property type="component" value="Chromosome 1"/>
</dbReference>
<reference evidence="3" key="1">
    <citation type="journal article" date="2021" name="Nat. Commun.">
        <title>Genomic analyses provide insights into spinach domestication and the genetic basis of agronomic traits.</title>
        <authorList>
            <person name="Cai X."/>
            <person name="Sun X."/>
            <person name="Xu C."/>
            <person name="Sun H."/>
            <person name="Wang X."/>
            <person name="Ge C."/>
            <person name="Zhang Z."/>
            <person name="Wang Q."/>
            <person name="Fei Z."/>
            <person name="Jiao C."/>
            <person name="Wang Q."/>
        </authorList>
    </citation>
    <scope>NUCLEOTIDE SEQUENCE [LARGE SCALE GENOMIC DNA]</scope>
    <source>
        <strain evidence="3">cv. Varoflay</strain>
    </source>
</reference>
<evidence type="ECO:0000256" key="2">
    <source>
        <dbReference type="ARBA" id="ARBA00022679"/>
    </source>
</evidence>
<comment type="similarity">
    <text evidence="1">Belongs to the UbiA prenyltransferase family.</text>
</comment>
<gene>
    <name evidence="4" type="primary">LOC130462582</name>
</gene>
<proteinExistence type="inferred from homology"/>
<dbReference type="RefSeq" id="XP_056687124.1">
    <property type="nucleotide sequence ID" value="XM_056831146.1"/>
</dbReference>
<dbReference type="GeneID" id="130462582"/>
<evidence type="ECO:0000256" key="1">
    <source>
        <dbReference type="ARBA" id="ARBA00005985"/>
    </source>
</evidence>
<dbReference type="InterPro" id="IPR039653">
    <property type="entry name" value="Prenyltransferase"/>
</dbReference>
<organism evidence="3 4">
    <name type="scientific">Spinacia oleracea</name>
    <name type="common">Spinach</name>
    <dbReference type="NCBI Taxonomy" id="3562"/>
    <lineage>
        <taxon>Eukaryota</taxon>
        <taxon>Viridiplantae</taxon>
        <taxon>Streptophyta</taxon>
        <taxon>Embryophyta</taxon>
        <taxon>Tracheophyta</taxon>
        <taxon>Spermatophyta</taxon>
        <taxon>Magnoliopsida</taxon>
        <taxon>eudicotyledons</taxon>
        <taxon>Gunneridae</taxon>
        <taxon>Pentapetalae</taxon>
        <taxon>Caryophyllales</taxon>
        <taxon>Chenopodiaceae</taxon>
        <taxon>Chenopodioideae</taxon>
        <taxon>Anserineae</taxon>
        <taxon>Spinacia</taxon>
    </lineage>
</organism>
<evidence type="ECO:0000313" key="4">
    <source>
        <dbReference type="RefSeq" id="XP_056687124.1"/>
    </source>
</evidence>
<reference evidence="4" key="2">
    <citation type="submission" date="2025-08" db="UniProtKB">
        <authorList>
            <consortium name="RefSeq"/>
        </authorList>
    </citation>
    <scope>IDENTIFICATION</scope>
    <source>
        <tissue evidence="4">Leaf</tissue>
    </source>
</reference>
<dbReference type="PANTHER" id="PTHR11048:SF28">
    <property type="entry name" value="4-HYDROXYBENZOATE POLYPRENYLTRANSFERASE, MITOCHONDRIAL"/>
    <property type="match status" value="1"/>
</dbReference>
<name>A0ABM3QUT7_SPIOL</name>